<feature type="signal peptide" evidence="1">
    <location>
        <begin position="1"/>
        <end position="18"/>
    </location>
</feature>
<geneLocation type="plasmid" evidence="2 3">
    <name>pFA6</name>
</geneLocation>
<accession>A0AAU9DI62</accession>
<keyword evidence="1" id="KW-0732">Signal</keyword>
<evidence type="ECO:0000313" key="2">
    <source>
        <dbReference type="EMBL" id="BDD12806.1"/>
    </source>
</evidence>
<proteinExistence type="predicted"/>
<dbReference type="Proteomes" id="UP001348817">
    <property type="component" value="Plasmid pFA6"/>
</dbReference>
<evidence type="ECO:0008006" key="4">
    <source>
        <dbReference type="Google" id="ProtNLM"/>
    </source>
</evidence>
<feature type="chain" id="PRO_5043392501" description="Lipoprotein" evidence="1">
    <location>
        <begin position="19"/>
        <end position="965"/>
    </location>
</feature>
<keyword evidence="2" id="KW-0614">Plasmid</keyword>
<reference evidence="2 3" key="1">
    <citation type="submission" date="2021-12" db="EMBL/GenBank/DDBJ databases">
        <title>Genome sequencing of bacteria with rrn-lacking chromosome and rrn-plasmid.</title>
        <authorList>
            <person name="Anda M."/>
            <person name="Iwasaki W."/>
        </authorList>
    </citation>
    <scope>NUCLEOTIDE SEQUENCE [LARGE SCALE GENOMIC DNA]</scope>
    <source>
        <strain evidence="2 3">DSM 100852</strain>
        <plasmid evidence="2 3">pFA6</plasmid>
    </source>
</reference>
<evidence type="ECO:0000256" key="1">
    <source>
        <dbReference type="SAM" id="SignalP"/>
    </source>
</evidence>
<keyword evidence="3" id="KW-1185">Reference proteome</keyword>
<organism evidence="2 3">
    <name type="scientific">Fulvitalea axinellae</name>
    <dbReference type="NCBI Taxonomy" id="1182444"/>
    <lineage>
        <taxon>Bacteria</taxon>
        <taxon>Pseudomonadati</taxon>
        <taxon>Bacteroidota</taxon>
        <taxon>Cytophagia</taxon>
        <taxon>Cytophagales</taxon>
        <taxon>Persicobacteraceae</taxon>
        <taxon>Fulvitalea</taxon>
    </lineage>
</organism>
<evidence type="ECO:0000313" key="3">
    <source>
        <dbReference type="Proteomes" id="UP001348817"/>
    </source>
</evidence>
<dbReference type="PROSITE" id="PS51257">
    <property type="entry name" value="PROKAR_LIPOPROTEIN"/>
    <property type="match status" value="1"/>
</dbReference>
<sequence length="965" mass="108137">MKKTKLLLPFLAAGAILGACDSQEIAELTLLNEVKTSMQKNISIPNVSYMSSEWKISDWDIEIYDRQEKVGAWDTFDKTLSTEDKKTVVKFSDEFFYIDKSEVNGQQQRTASTLDSVRFVWSEVGLNISGTNIIPHKSEEGLELVYSSDEAIEIAKLFGVKSDGLFGNNLPQGTSAFGIIKLTRRGFIQTKLSVQDLISKFNKRENINDGLYESIKFVSEGKFLLEQGHNSAEPVQVMADMSSQVSLENARAQKLFDAFAYQTKFQILNTELTLKKISHEDGSGTSFIVEGVDANETTRRFYYSTAEDKQHWLEIKVEGTIPAYQLAQKFNDRENINGGLYNVIAHGSGENEFNLSLSNASDITVTLETPIDIENVTPVLAKDLYGKFFKKDAYTFKDVNVRISEISHEDGSGGSLIVKGTDAQQNEVTFYINTNTGKSHWLSGPYLNQDIPAYQLAQKFNDRQNFDGRVFNILTRGQHNNQYILSGSNGEDLTIGIQSPADVANVSPERARSIYEKFFNKQAYVFKDISVDITKIAHEDGSGGSLLVTGYDNQQNEVTFYINTTTGKEHWLSGPYLNQDIPAYQLAQKFNDRQNFNGRVFNILARGQQNNQYILSGSNGEDLTIGVQNPVDVANVSPERARFIYEKFFNKQAYVFKDVSVDITKIAHEDGSGGSLIVSGYDNQQNEVTFYINTTTGKEHWLSGPYLNQDIPAYQLAQKFNDRQNFDGRVFNILTRGQHNNQYILSGSNGEDLTIGVQNPVDVANVSPERARSIYEKFFNKQAYVFKNVSVDISKIAHEDGSGGSLLVTGYDSQQNEVTFYINTTTGKEHWLSGSHLYENIPAYQLAMDFNERRKIDSKVFNKITIQEGNGFLLSGASDQSELQVSVETPIDVANVTSARAKALYEKFFNKQDFVFKGVSVRISSISHEDGSGGSLIVNGYDGQQNAVEFYYNTKNTTEHWLTGN</sequence>
<dbReference type="KEGG" id="fax:FUAX_52380"/>
<name>A0AAU9DI62_9BACT</name>
<dbReference type="EMBL" id="AP025320">
    <property type="protein sequence ID" value="BDD12806.1"/>
    <property type="molecule type" value="Genomic_DNA"/>
</dbReference>
<gene>
    <name evidence="2" type="ORF">FUAX_52380</name>
</gene>
<dbReference type="AlphaFoldDB" id="A0AAU9DI62"/>
<dbReference type="RefSeq" id="WP_338395948.1">
    <property type="nucleotide sequence ID" value="NZ_AP025320.1"/>
</dbReference>
<protein>
    <recommendedName>
        <fullName evidence="4">Lipoprotein</fullName>
    </recommendedName>
</protein>